<dbReference type="KEGG" id="sfo:Z042_02795"/>
<dbReference type="STRING" id="1441930.Z042_02795"/>
<sequence length="434" mass="48485">MDWKAFKACLFESARAKLDALLSEGIEPLYAAVFFASYREQEAIISLPSLATNNLAMLDQDHPKHQQRADEGFWSLKWNPSNWHWSWDPDDYGGENLASYEAMLETFANRGTVAQWDKAEEQFITTVAQVAVALYKHFAKDPRVNKDFVVFFHDESRGPELARKCMSPRLFLHHFPEQDATQQERLRVAALPLSEQAAYYVQRLGCYENIDGEEAEKWLIACGAPAIPALLGSLHKKNDAWKVAMILGLIGEKNAEVITALRDLLLTAKDISTSRWCASALGYLEDIDWLLAQCHTPKALDLAVEGCCANFSAFRNRSAKTLCLNYTLLERLFGLYPQSHALAEETLRPGSSYCDIGAADIPEALRGLASPHAVIRRHATCVLNNRSLGESLNSATIAHILAALAPLAGQDSDETVRYLAGLTLKSMKKWRITR</sequence>
<dbReference type="Proteomes" id="UP000019030">
    <property type="component" value="Chromosome"/>
</dbReference>
<evidence type="ECO:0000313" key="1">
    <source>
        <dbReference type="EMBL" id="AHG22624.1"/>
    </source>
</evidence>
<name>W0LJL4_9GAMM</name>
<dbReference type="SUPFAM" id="SSF48371">
    <property type="entry name" value="ARM repeat"/>
    <property type="match status" value="1"/>
</dbReference>
<accession>W0LJL4</accession>
<reference evidence="1 2" key="1">
    <citation type="submission" date="2014-01" db="EMBL/GenBank/DDBJ databases">
        <title>Isolation of Serratia multitudinisentens RB-25 from Ex-Landfill site.</title>
        <authorList>
            <person name="Robson E.H.J."/>
        </authorList>
    </citation>
    <scope>NUCLEOTIDE SEQUENCE [LARGE SCALE GENOMIC DNA]</scope>
    <source>
        <strain evidence="1 2">RB-25</strain>
    </source>
</reference>
<evidence type="ECO:0008006" key="3">
    <source>
        <dbReference type="Google" id="ProtNLM"/>
    </source>
</evidence>
<dbReference type="eggNOG" id="COG1413">
    <property type="taxonomic scope" value="Bacteria"/>
</dbReference>
<protein>
    <recommendedName>
        <fullName evidence="3">DUF4303 domain-containing protein</fullName>
    </recommendedName>
</protein>
<dbReference type="AlphaFoldDB" id="W0LJL4"/>
<proteinExistence type="predicted"/>
<dbReference type="HOGENOM" id="CLU_631486_0_0_6"/>
<keyword evidence="2" id="KW-1185">Reference proteome</keyword>
<organism evidence="1 2">
    <name type="scientific">Chania multitudinisentens RB-25</name>
    <dbReference type="NCBI Taxonomy" id="1441930"/>
    <lineage>
        <taxon>Bacteria</taxon>
        <taxon>Pseudomonadati</taxon>
        <taxon>Pseudomonadota</taxon>
        <taxon>Gammaproteobacteria</taxon>
        <taxon>Enterobacterales</taxon>
        <taxon>Yersiniaceae</taxon>
        <taxon>Chania</taxon>
    </lineage>
</organism>
<dbReference type="PATRIC" id="fig|1441930.4.peg.568"/>
<reference evidence="1 2" key="2">
    <citation type="submission" date="2015-03" db="EMBL/GenBank/DDBJ databases">
        <authorList>
            <person name="Chan K.-G."/>
        </authorList>
    </citation>
    <scope>NUCLEOTIDE SEQUENCE [LARGE SCALE GENOMIC DNA]</scope>
    <source>
        <strain evidence="1 2">RB-25</strain>
    </source>
</reference>
<dbReference type="InterPro" id="IPR016024">
    <property type="entry name" value="ARM-type_fold"/>
</dbReference>
<evidence type="ECO:0000313" key="2">
    <source>
        <dbReference type="Proteomes" id="UP000019030"/>
    </source>
</evidence>
<gene>
    <name evidence="1" type="ORF">Z042_02795</name>
</gene>
<dbReference type="EMBL" id="CP007044">
    <property type="protein sequence ID" value="AHG22624.1"/>
    <property type="molecule type" value="Genomic_DNA"/>
</dbReference>